<feature type="domain" description="N-acetyltransferase" evidence="3">
    <location>
        <begin position="1"/>
        <end position="153"/>
    </location>
</feature>
<dbReference type="Gene3D" id="3.40.630.30">
    <property type="match status" value="1"/>
</dbReference>
<keyword evidence="2" id="KW-0012">Acyltransferase</keyword>
<dbReference type="GO" id="GO:0016747">
    <property type="term" value="F:acyltransferase activity, transferring groups other than amino-acyl groups"/>
    <property type="evidence" value="ECO:0007669"/>
    <property type="project" value="InterPro"/>
</dbReference>
<proteinExistence type="predicted"/>
<dbReference type="AlphaFoldDB" id="A0A7W7GZG0"/>
<evidence type="ECO:0000256" key="1">
    <source>
        <dbReference type="ARBA" id="ARBA00022679"/>
    </source>
</evidence>
<organism evidence="4 5">
    <name type="scientific">Actinoplanes octamycinicus</name>
    <dbReference type="NCBI Taxonomy" id="135948"/>
    <lineage>
        <taxon>Bacteria</taxon>
        <taxon>Bacillati</taxon>
        <taxon>Actinomycetota</taxon>
        <taxon>Actinomycetes</taxon>
        <taxon>Micromonosporales</taxon>
        <taxon>Micromonosporaceae</taxon>
        <taxon>Actinoplanes</taxon>
    </lineage>
</organism>
<dbReference type="Pfam" id="PF00583">
    <property type="entry name" value="Acetyltransf_1"/>
    <property type="match status" value="1"/>
</dbReference>
<dbReference type="SUPFAM" id="SSF55729">
    <property type="entry name" value="Acyl-CoA N-acyltransferases (Nat)"/>
    <property type="match status" value="1"/>
</dbReference>
<comment type="caution">
    <text evidence="4">The sequence shown here is derived from an EMBL/GenBank/DDBJ whole genome shotgun (WGS) entry which is preliminary data.</text>
</comment>
<keyword evidence="1 4" id="KW-0808">Transferase</keyword>
<keyword evidence="5" id="KW-1185">Reference proteome</keyword>
<reference evidence="4 5" key="1">
    <citation type="submission" date="2020-08" db="EMBL/GenBank/DDBJ databases">
        <title>Sequencing the genomes of 1000 actinobacteria strains.</title>
        <authorList>
            <person name="Klenk H.-P."/>
        </authorList>
    </citation>
    <scope>NUCLEOTIDE SEQUENCE [LARGE SCALE GENOMIC DNA]</scope>
    <source>
        <strain evidence="4 5">DSM 45809</strain>
    </source>
</reference>
<dbReference type="RefSeq" id="WP_203758848.1">
    <property type="nucleotide sequence ID" value="NZ_BAABFG010000005.1"/>
</dbReference>
<dbReference type="InterPro" id="IPR050832">
    <property type="entry name" value="Bact_Acetyltransf"/>
</dbReference>
<dbReference type="Proteomes" id="UP000546162">
    <property type="component" value="Unassembled WGS sequence"/>
</dbReference>
<protein>
    <submittedName>
        <fullName evidence="4">GNAT superfamily N-acetyltransferase</fullName>
    </submittedName>
</protein>
<evidence type="ECO:0000256" key="2">
    <source>
        <dbReference type="ARBA" id="ARBA00023315"/>
    </source>
</evidence>
<dbReference type="CDD" id="cd04301">
    <property type="entry name" value="NAT_SF"/>
    <property type="match status" value="1"/>
</dbReference>
<dbReference type="PANTHER" id="PTHR43877">
    <property type="entry name" value="AMINOALKYLPHOSPHONATE N-ACETYLTRANSFERASE-RELATED-RELATED"/>
    <property type="match status" value="1"/>
</dbReference>
<dbReference type="EMBL" id="JACHNB010000001">
    <property type="protein sequence ID" value="MBB4741156.1"/>
    <property type="molecule type" value="Genomic_DNA"/>
</dbReference>
<gene>
    <name evidence="4" type="ORF">BJY16_004615</name>
</gene>
<sequence length="153" mass="16859">MSSADVAQVVEFSVRAWEPVFASFAKVLGTEIYQRVYPDWRESQARDVARTCTEHLATTWVADVAGAPVGFAVVIFDEERSAAEIEMLAVDPDHQRQGIAGTLMEFTFARMRERGVRLAGVGTGGDPGHEPARLAYEKAGFTPLPLVHYYKAL</sequence>
<dbReference type="InterPro" id="IPR016181">
    <property type="entry name" value="Acyl_CoA_acyltransferase"/>
</dbReference>
<dbReference type="InterPro" id="IPR000182">
    <property type="entry name" value="GNAT_dom"/>
</dbReference>
<dbReference type="PROSITE" id="PS51186">
    <property type="entry name" value="GNAT"/>
    <property type="match status" value="1"/>
</dbReference>
<evidence type="ECO:0000259" key="3">
    <source>
        <dbReference type="PROSITE" id="PS51186"/>
    </source>
</evidence>
<evidence type="ECO:0000313" key="4">
    <source>
        <dbReference type="EMBL" id="MBB4741156.1"/>
    </source>
</evidence>
<accession>A0A7W7GZG0</accession>
<name>A0A7W7GZG0_9ACTN</name>
<evidence type="ECO:0000313" key="5">
    <source>
        <dbReference type="Proteomes" id="UP000546162"/>
    </source>
</evidence>